<dbReference type="AlphaFoldDB" id="A0A9R1TGR8"/>
<dbReference type="InterPro" id="IPR032429">
    <property type="entry name" value="Nibrin_BRCT2"/>
</dbReference>
<dbReference type="PROSITE" id="PS50006">
    <property type="entry name" value="FHA_DOMAIN"/>
    <property type="match status" value="1"/>
</dbReference>
<evidence type="ECO:0000256" key="7">
    <source>
        <dbReference type="ARBA" id="ARBA00023306"/>
    </source>
</evidence>
<feature type="region of interest" description="Disordered" evidence="9">
    <location>
        <begin position="369"/>
        <end position="417"/>
    </location>
</feature>
<gene>
    <name evidence="12" type="primary">nbs</name>
</gene>
<feature type="domain" description="FHA" evidence="10">
    <location>
        <begin position="20"/>
        <end position="66"/>
    </location>
</feature>
<dbReference type="InterPro" id="IPR040227">
    <property type="entry name" value="Nibrin-rel"/>
</dbReference>
<dbReference type="PANTHER" id="PTHR12162:SF0">
    <property type="entry name" value="NIBRIN"/>
    <property type="match status" value="1"/>
</dbReference>
<dbReference type="Pfam" id="PF00533">
    <property type="entry name" value="BRCT"/>
    <property type="match status" value="1"/>
</dbReference>
<keyword evidence="6" id="KW-0539">Nucleus</keyword>
<evidence type="ECO:0000256" key="4">
    <source>
        <dbReference type="ARBA" id="ARBA00022763"/>
    </source>
</evidence>
<dbReference type="InterPro" id="IPR008984">
    <property type="entry name" value="SMAD_FHA_dom_sf"/>
</dbReference>
<reference evidence="12" key="1">
    <citation type="submission" date="2025-08" db="UniProtKB">
        <authorList>
            <consortium name="RefSeq"/>
        </authorList>
    </citation>
    <scope>IDENTIFICATION</scope>
    <source>
        <strain evidence="12">USDA-PBARC FA_bdor</strain>
        <tissue evidence="12">Whole organism</tissue>
    </source>
</reference>
<dbReference type="InterPro" id="IPR001357">
    <property type="entry name" value="BRCT_dom"/>
</dbReference>
<evidence type="ECO:0000256" key="6">
    <source>
        <dbReference type="ARBA" id="ARBA00023242"/>
    </source>
</evidence>
<dbReference type="InterPro" id="IPR036420">
    <property type="entry name" value="BRCT_dom_sf"/>
</dbReference>
<dbReference type="SUPFAM" id="SSF49879">
    <property type="entry name" value="SMAD/FHA domain"/>
    <property type="match status" value="1"/>
</dbReference>
<dbReference type="GO" id="GO:0030870">
    <property type="term" value="C:Mre11 complex"/>
    <property type="evidence" value="ECO:0007669"/>
    <property type="project" value="InterPro"/>
</dbReference>
<dbReference type="InterPro" id="IPR043014">
    <property type="entry name" value="Nibrin_BRCT2_sf"/>
</dbReference>
<keyword evidence="3" id="KW-0158">Chromosome</keyword>
<dbReference type="SUPFAM" id="SSF52113">
    <property type="entry name" value="BRCT domain"/>
    <property type="match status" value="1"/>
</dbReference>
<dbReference type="GO" id="GO:0003684">
    <property type="term" value="F:damaged DNA binding"/>
    <property type="evidence" value="ECO:0007669"/>
    <property type="project" value="TreeGrafter"/>
</dbReference>
<dbReference type="CTD" id="44259"/>
<keyword evidence="4" id="KW-0227">DNA damage</keyword>
<dbReference type="Gene3D" id="3.40.50.10190">
    <property type="entry name" value="BRCT domain"/>
    <property type="match status" value="1"/>
</dbReference>
<keyword evidence="5" id="KW-0234">DNA repair</keyword>
<keyword evidence="7" id="KW-0131">Cell cycle</keyword>
<feature type="region of interest" description="Disordered" evidence="9">
    <location>
        <begin position="481"/>
        <end position="502"/>
    </location>
</feature>
<dbReference type="InterPro" id="IPR000253">
    <property type="entry name" value="FHA_dom"/>
</dbReference>
<proteinExistence type="inferred from homology"/>
<organism evidence="11 12">
    <name type="scientific">Fopius arisanus</name>
    <dbReference type="NCBI Taxonomy" id="64838"/>
    <lineage>
        <taxon>Eukaryota</taxon>
        <taxon>Metazoa</taxon>
        <taxon>Ecdysozoa</taxon>
        <taxon>Arthropoda</taxon>
        <taxon>Hexapoda</taxon>
        <taxon>Insecta</taxon>
        <taxon>Pterygota</taxon>
        <taxon>Neoptera</taxon>
        <taxon>Endopterygota</taxon>
        <taxon>Hymenoptera</taxon>
        <taxon>Apocrita</taxon>
        <taxon>Ichneumonoidea</taxon>
        <taxon>Braconidae</taxon>
        <taxon>Opiinae</taxon>
        <taxon>Fopius</taxon>
    </lineage>
</organism>
<dbReference type="GO" id="GO:0007095">
    <property type="term" value="P:mitotic G2 DNA damage checkpoint signaling"/>
    <property type="evidence" value="ECO:0007669"/>
    <property type="project" value="InterPro"/>
</dbReference>
<dbReference type="KEGG" id="fas:105269873"/>
<dbReference type="SMART" id="SM00292">
    <property type="entry name" value="BRCT"/>
    <property type="match status" value="1"/>
</dbReference>
<feature type="compositionally biased region" description="Basic and acidic residues" evidence="9">
    <location>
        <begin position="491"/>
        <end position="502"/>
    </location>
</feature>
<evidence type="ECO:0000256" key="3">
    <source>
        <dbReference type="ARBA" id="ARBA00022454"/>
    </source>
</evidence>
<dbReference type="OrthoDB" id="552194at2759"/>
<comment type="subcellular location">
    <subcellularLocation>
        <location evidence="2">Chromosome</location>
    </subcellularLocation>
    <subcellularLocation>
        <location evidence="1">Nucleus</location>
    </subcellularLocation>
</comment>
<comment type="similarity">
    <text evidence="8">Belongs to the Nibrin family.</text>
</comment>
<name>A0A9R1TGR8_9HYME</name>
<feature type="region of interest" description="Disordered" evidence="9">
    <location>
        <begin position="435"/>
        <end position="465"/>
    </location>
</feature>
<dbReference type="GO" id="GO:0000724">
    <property type="term" value="P:double-strand break repair via homologous recombination"/>
    <property type="evidence" value="ECO:0007669"/>
    <property type="project" value="TreeGrafter"/>
</dbReference>
<dbReference type="Gene3D" id="2.60.200.20">
    <property type="match status" value="1"/>
</dbReference>
<feature type="compositionally biased region" description="Basic and acidic residues" evidence="9">
    <location>
        <begin position="390"/>
        <end position="412"/>
    </location>
</feature>
<evidence type="ECO:0000256" key="2">
    <source>
        <dbReference type="ARBA" id="ARBA00004286"/>
    </source>
</evidence>
<evidence type="ECO:0000256" key="8">
    <source>
        <dbReference type="ARBA" id="ARBA00044757"/>
    </source>
</evidence>
<dbReference type="GO" id="GO:0005694">
    <property type="term" value="C:chromosome"/>
    <property type="evidence" value="ECO:0007669"/>
    <property type="project" value="UniProtKB-SubCell"/>
</dbReference>
<evidence type="ECO:0000256" key="5">
    <source>
        <dbReference type="ARBA" id="ARBA00023204"/>
    </source>
</evidence>
<evidence type="ECO:0000313" key="12">
    <source>
        <dbReference type="RefSeq" id="XP_011308751.1"/>
    </source>
</evidence>
<dbReference type="Gene3D" id="3.40.50.10980">
    <property type="entry name" value="Nibrin, BRCT2 domain"/>
    <property type="match status" value="1"/>
</dbReference>
<accession>A0A9R1TGR8</accession>
<dbReference type="RefSeq" id="XP_011308751.1">
    <property type="nucleotide sequence ID" value="XM_011310449.1"/>
</dbReference>
<dbReference type="Pfam" id="PF00498">
    <property type="entry name" value="FHA"/>
    <property type="match status" value="1"/>
</dbReference>
<keyword evidence="11" id="KW-1185">Reference proteome</keyword>
<evidence type="ECO:0000256" key="1">
    <source>
        <dbReference type="ARBA" id="ARBA00004123"/>
    </source>
</evidence>
<protein>
    <submittedName>
        <fullName evidence="12">Nibrin</fullName>
    </submittedName>
</protein>
<dbReference type="Pfam" id="PF16508">
    <property type="entry name" value="NIBRIN_BRCT_II"/>
    <property type="match status" value="1"/>
</dbReference>
<evidence type="ECO:0000256" key="9">
    <source>
        <dbReference type="SAM" id="MobiDB-lite"/>
    </source>
</evidence>
<evidence type="ECO:0000313" key="11">
    <source>
        <dbReference type="Proteomes" id="UP000694866"/>
    </source>
</evidence>
<dbReference type="PANTHER" id="PTHR12162">
    <property type="entry name" value="NIBRIN-RELATED"/>
    <property type="match status" value="1"/>
</dbReference>
<dbReference type="CDD" id="cd22667">
    <property type="entry name" value="FHA_NBN"/>
    <property type="match status" value="1"/>
</dbReference>
<dbReference type="Proteomes" id="UP000694866">
    <property type="component" value="Unplaced"/>
</dbReference>
<feature type="compositionally biased region" description="Basic and acidic residues" evidence="9">
    <location>
        <begin position="371"/>
        <end position="380"/>
    </location>
</feature>
<dbReference type="CDD" id="cd17741">
    <property type="entry name" value="BRCT_nibrin"/>
    <property type="match status" value="1"/>
</dbReference>
<evidence type="ECO:0000259" key="10">
    <source>
        <dbReference type="PROSITE" id="PS50006"/>
    </source>
</evidence>
<dbReference type="GeneID" id="105269873"/>
<sequence length="626" mass="71311">MWILEDESDQRYYPSPSKPFIIGRNQGDLIAKSDGSISRSHAKIEIFSCLEKCQVTDTKSKYGTFLMDNNNQVLMQIKDVYTIQPNDRIRFGLQNCILTFIQQTFVLLTSSLTREDKEELTEIMAAINGTILEEWNDSCTHLTVSIPKLTAKLVCALAAGVSIVTIDYWRSVKKAKREGNPIPDPSKFCPVLEDSMLLKNETSLLPNPSRKSIFMDFVFIHFRKNQMDTYKKMIELSGGTSVFYGEKSFDKKLLSHSNSRVILYHDDDSQTEPYRVPDVARVKSFLKNNNRRMIPEIEITLAILSASVESCCNPSFSYENLLKNAREKKVVEEGEILAAETQASANRLAGRNAIVPESLIIAETESFGDNDTERSIEDRMGSPMDLISEFPDKKNERKRSRDLENNDTDKNVKKAKAVCMPEENVKKLSQRLLASIKSDNPGTKGKSCDRDNSRGQVLVDESAKESTELRNNILEIPRKMVISNHTNEQSSDGRDDKKNDKIDVEIIKSPVKVVTKSKIYENNGVPENSLPDKNGRSSSFLHVSDDEMEIIQNPTVDDHGEDDTWRELRKESSLVRLLKDSLGDEESMDKSLWRPEVFSGQHIGKKFKKFYRVIPQRPLIEWQRNL</sequence>